<evidence type="ECO:0000313" key="2">
    <source>
        <dbReference type="EMBL" id="MYN17591.1"/>
    </source>
</evidence>
<feature type="region of interest" description="Disordered" evidence="1">
    <location>
        <begin position="100"/>
        <end position="143"/>
    </location>
</feature>
<reference evidence="2 3" key="1">
    <citation type="submission" date="2019-12" db="EMBL/GenBank/DDBJ databases">
        <title>Novel species isolated from a subtropical stream in China.</title>
        <authorList>
            <person name="Lu H."/>
        </authorList>
    </citation>
    <scope>NUCLEOTIDE SEQUENCE [LARGE SCALE GENOMIC DNA]</scope>
    <source>
        <strain evidence="2 3">FT107W</strain>
    </source>
</reference>
<gene>
    <name evidence="2" type="ORF">GTP81_12585</name>
</gene>
<organism evidence="2 3">
    <name type="scientific">Duganella vulcania</name>
    <dbReference type="NCBI Taxonomy" id="2692166"/>
    <lineage>
        <taxon>Bacteria</taxon>
        <taxon>Pseudomonadati</taxon>
        <taxon>Pseudomonadota</taxon>
        <taxon>Betaproteobacteria</taxon>
        <taxon>Burkholderiales</taxon>
        <taxon>Oxalobacteraceae</taxon>
        <taxon>Telluria group</taxon>
        <taxon>Duganella</taxon>
    </lineage>
</organism>
<proteinExistence type="predicted"/>
<sequence>MASQDIDPRLLGLLLMGVKATPPLPTTFAGQIVRWFRNLHGRPFAQKRIFNLLNAESSDYDEFGETIEAHLHYMADLGLLQPVEPWGDGAVPPLAKWRLSSPDELRQFPPRGTNGGGGGRRGGDNRDPERGDGDGVGGGGVREVLSHPTLFALPQQEFEDFVQGLFDEPEAQ</sequence>
<evidence type="ECO:0000313" key="3">
    <source>
        <dbReference type="Proteomes" id="UP000484875"/>
    </source>
</evidence>
<comment type="caution">
    <text evidence="2">The sequence shown here is derived from an EMBL/GenBank/DDBJ whole genome shotgun (WGS) entry which is preliminary data.</text>
</comment>
<dbReference type="Proteomes" id="UP000484875">
    <property type="component" value="Unassembled WGS sequence"/>
</dbReference>
<evidence type="ECO:0000256" key="1">
    <source>
        <dbReference type="SAM" id="MobiDB-lite"/>
    </source>
</evidence>
<accession>A0A845HFS0</accession>
<name>A0A845HFS0_9BURK</name>
<protein>
    <submittedName>
        <fullName evidence="2">Uncharacterized protein</fullName>
    </submittedName>
</protein>
<dbReference type="EMBL" id="WWCV01000019">
    <property type="protein sequence ID" value="MYN17591.1"/>
    <property type="molecule type" value="Genomic_DNA"/>
</dbReference>
<dbReference type="AlphaFoldDB" id="A0A845HFS0"/>
<keyword evidence="3" id="KW-1185">Reference proteome</keyword>
<feature type="compositionally biased region" description="Basic and acidic residues" evidence="1">
    <location>
        <begin position="121"/>
        <end position="133"/>
    </location>
</feature>
<dbReference type="RefSeq" id="WP_161090200.1">
    <property type="nucleotide sequence ID" value="NZ_WWCV01000019.1"/>
</dbReference>